<feature type="transmembrane region" description="Helical" evidence="5">
    <location>
        <begin position="172"/>
        <end position="192"/>
    </location>
</feature>
<name>A0ABP7YZ77_9SPHI</name>
<dbReference type="InterPro" id="IPR020846">
    <property type="entry name" value="MFS_dom"/>
</dbReference>
<dbReference type="Proteomes" id="UP001500101">
    <property type="component" value="Unassembled WGS sequence"/>
</dbReference>
<gene>
    <name evidence="7" type="ORF">GCM10022216_26210</name>
</gene>
<dbReference type="RefSeq" id="WP_344675207.1">
    <property type="nucleotide sequence ID" value="NZ_BAAAZI010000011.1"/>
</dbReference>
<dbReference type="InterPro" id="IPR051788">
    <property type="entry name" value="MFS_Transporter"/>
</dbReference>
<keyword evidence="8" id="KW-1185">Reference proteome</keyword>
<dbReference type="EMBL" id="BAAAZI010000011">
    <property type="protein sequence ID" value="GAA4143888.1"/>
    <property type="molecule type" value="Genomic_DNA"/>
</dbReference>
<feature type="transmembrane region" description="Helical" evidence="5">
    <location>
        <begin position="84"/>
        <end position="101"/>
    </location>
</feature>
<feature type="transmembrane region" description="Helical" evidence="5">
    <location>
        <begin position="57"/>
        <end position="77"/>
    </location>
</feature>
<sequence>MSSLSTDSAYSLQQKQRIRIAVALFFFGQGLGFATWASRIPSIKTSLGLSEAELGTLLLMIPIGQLVTLPISAFLVNKFGSHRVLPWAAFLYAFVLILIGLSPNVWYLGASLFLFGMAGNMGNISVNTQGVLAEEIYGKPIMSSFHGAWSLAGFSGALLGFLSMQLELPSMQHFIGMFLLLTINILWNKRLLVPEQPKQKEKEEKSKYKPDWMIIQLGILGFFSMATEGAMFEWSGVYFSEVIHAPEKLVILGFGSFMVMMALGRFIGDGIISKLGRRRTLQLSGLLMFAGMLTSVLFPNLYICTLAFMLVGLGVACNVPTVYSVAGKHKTIPAGVALAMVSSISFLGFLMAPPLIGYIAELFSLQYSFALFSLFGLLMFVMVSRMRRSEM</sequence>
<dbReference type="Gene3D" id="1.20.1250.20">
    <property type="entry name" value="MFS general substrate transporter like domains"/>
    <property type="match status" value="1"/>
</dbReference>
<proteinExistence type="predicted"/>
<dbReference type="PROSITE" id="PS50850">
    <property type="entry name" value="MFS"/>
    <property type="match status" value="1"/>
</dbReference>
<keyword evidence="2 5" id="KW-0812">Transmembrane</keyword>
<protein>
    <submittedName>
        <fullName evidence="7">MFS transporter</fullName>
    </submittedName>
</protein>
<feature type="transmembrane region" description="Helical" evidence="5">
    <location>
        <begin position="213"/>
        <end position="237"/>
    </location>
</feature>
<comment type="caution">
    <text evidence="7">The sequence shown here is derived from an EMBL/GenBank/DDBJ whole genome shotgun (WGS) entry which is preliminary data.</text>
</comment>
<feature type="transmembrane region" description="Helical" evidence="5">
    <location>
        <begin position="147"/>
        <end position="166"/>
    </location>
</feature>
<dbReference type="SUPFAM" id="SSF103473">
    <property type="entry name" value="MFS general substrate transporter"/>
    <property type="match status" value="1"/>
</dbReference>
<dbReference type="CDD" id="cd17393">
    <property type="entry name" value="MFS_MosC_like"/>
    <property type="match status" value="1"/>
</dbReference>
<evidence type="ECO:0000256" key="2">
    <source>
        <dbReference type="ARBA" id="ARBA00022692"/>
    </source>
</evidence>
<feature type="transmembrane region" description="Helical" evidence="5">
    <location>
        <begin position="107"/>
        <end position="126"/>
    </location>
</feature>
<accession>A0ABP7YZ77</accession>
<evidence type="ECO:0000256" key="4">
    <source>
        <dbReference type="ARBA" id="ARBA00023136"/>
    </source>
</evidence>
<feature type="transmembrane region" description="Helical" evidence="5">
    <location>
        <begin position="338"/>
        <end position="359"/>
    </location>
</feature>
<evidence type="ECO:0000259" key="6">
    <source>
        <dbReference type="PROSITE" id="PS50850"/>
    </source>
</evidence>
<feature type="domain" description="Major facilitator superfamily (MFS) profile" evidence="6">
    <location>
        <begin position="16"/>
        <end position="391"/>
    </location>
</feature>
<feature type="transmembrane region" description="Helical" evidence="5">
    <location>
        <begin position="305"/>
        <end position="326"/>
    </location>
</feature>
<evidence type="ECO:0000256" key="1">
    <source>
        <dbReference type="ARBA" id="ARBA00004141"/>
    </source>
</evidence>
<evidence type="ECO:0000313" key="8">
    <source>
        <dbReference type="Proteomes" id="UP001500101"/>
    </source>
</evidence>
<feature type="transmembrane region" description="Helical" evidence="5">
    <location>
        <begin position="20"/>
        <end position="37"/>
    </location>
</feature>
<feature type="transmembrane region" description="Helical" evidence="5">
    <location>
        <begin position="249"/>
        <end position="268"/>
    </location>
</feature>
<dbReference type="InterPro" id="IPR011701">
    <property type="entry name" value="MFS"/>
</dbReference>
<feature type="transmembrane region" description="Helical" evidence="5">
    <location>
        <begin position="365"/>
        <end position="383"/>
    </location>
</feature>
<dbReference type="InterPro" id="IPR036259">
    <property type="entry name" value="MFS_trans_sf"/>
</dbReference>
<dbReference type="PANTHER" id="PTHR23514:SF13">
    <property type="entry name" value="INNER MEMBRANE PROTEIN YBJJ"/>
    <property type="match status" value="1"/>
</dbReference>
<evidence type="ECO:0000256" key="5">
    <source>
        <dbReference type="SAM" id="Phobius"/>
    </source>
</evidence>
<dbReference type="Pfam" id="PF07690">
    <property type="entry name" value="MFS_1"/>
    <property type="match status" value="1"/>
</dbReference>
<keyword evidence="4 5" id="KW-0472">Membrane</keyword>
<evidence type="ECO:0000313" key="7">
    <source>
        <dbReference type="EMBL" id="GAA4143888.1"/>
    </source>
</evidence>
<comment type="subcellular location">
    <subcellularLocation>
        <location evidence="1">Membrane</location>
        <topology evidence="1">Multi-pass membrane protein</topology>
    </subcellularLocation>
</comment>
<organism evidence="7 8">
    <name type="scientific">Sphingobacterium kyonggiense</name>
    <dbReference type="NCBI Taxonomy" id="714075"/>
    <lineage>
        <taxon>Bacteria</taxon>
        <taxon>Pseudomonadati</taxon>
        <taxon>Bacteroidota</taxon>
        <taxon>Sphingobacteriia</taxon>
        <taxon>Sphingobacteriales</taxon>
        <taxon>Sphingobacteriaceae</taxon>
        <taxon>Sphingobacterium</taxon>
    </lineage>
</organism>
<feature type="transmembrane region" description="Helical" evidence="5">
    <location>
        <begin position="280"/>
        <end position="299"/>
    </location>
</feature>
<keyword evidence="3 5" id="KW-1133">Transmembrane helix</keyword>
<reference evidence="8" key="1">
    <citation type="journal article" date="2019" name="Int. J. Syst. Evol. Microbiol.">
        <title>The Global Catalogue of Microorganisms (GCM) 10K type strain sequencing project: providing services to taxonomists for standard genome sequencing and annotation.</title>
        <authorList>
            <consortium name="The Broad Institute Genomics Platform"/>
            <consortium name="The Broad Institute Genome Sequencing Center for Infectious Disease"/>
            <person name="Wu L."/>
            <person name="Ma J."/>
        </authorList>
    </citation>
    <scope>NUCLEOTIDE SEQUENCE [LARGE SCALE GENOMIC DNA]</scope>
    <source>
        <strain evidence="8">JCM 16704</strain>
    </source>
</reference>
<dbReference type="PANTHER" id="PTHR23514">
    <property type="entry name" value="BYPASS OF STOP CODON PROTEIN 6"/>
    <property type="match status" value="1"/>
</dbReference>
<evidence type="ECO:0000256" key="3">
    <source>
        <dbReference type="ARBA" id="ARBA00022989"/>
    </source>
</evidence>